<keyword evidence="5" id="KW-0443">Lipid metabolism</keyword>
<keyword evidence="6" id="KW-0012">Acyltransferase</keyword>
<feature type="compositionally biased region" description="Polar residues" evidence="7">
    <location>
        <begin position="199"/>
        <end position="211"/>
    </location>
</feature>
<feature type="domain" description="Choline/carnitine acyltransferase" evidence="8">
    <location>
        <begin position="13"/>
        <end position="692"/>
    </location>
</feature>
<dbReference type="GO" id="GO:0009437">
    <property type="term" value="P:carnitine metabolic process"/>
    <property type="evidence" value="ECO:0007669"/>
    <property type="project" value="TreeGrafter"/>
</dbReference>
<dbReference type="SUPFAM" id="SSF52777">
    <property type="entry name" value="CoA-dependent acyltransferases"/>
    <property type="match status" value="2"/>
</dbReference>
<evidence type="ECO:0000256" key="6">
    <source>
        <dbReference type="ARBA" id="ARBA00023315"/>
    </source>
</evidence>
<keyword evidence="2" id="KW-0813">Transport</keyword>
<dbReference type="PANTHER" id="PTHR22589">
    <property type="entry name" value="CARNITINE O-ACYLTRANSFERASE"/>
    <property type="match status" value="1"/>
</dbReference>
<keyword evidence="4" id="KW-0276">Fatty acid metabolism</keyword>
<dbReference type="PANTHER" id="PTHR22589:SF48">
    <property type="entry name" value="CARNITINE O-ACETYLTRANSFERASE YAT2"/>
    <property type="match status" value="1"/>
</dbReference>
<dbReference type="InterPro" id="IPR023213">
    <property type="entry name" value="CAT-like_dom_sf"/>
</dbReference>
<evidence type="ECO:0000256" key="3">
    <source>
        <dbReference type="ARBA" id="ARBA00022679"/>
    </source>
</evidence>
<evidence type="ECO:0000256" key="5">
    <source>
        <dbReference type="ARBA" id="ARBA00023098"/>
    </source>
</evidence>
<reference evidence="10" key="1">
    <citation type="submission" date="2018-06" db="EMBL/GenBank/DDBJ databases">
        <authorList>
            <person name="Guldener U."/>
        </authorList>
    </citation>
    <scope>NUCLEOTIDE SEQUENCE [LARGE SCALE GENOMIC DNA]</scope>
    <source>
        <strain evidence="10">UTAD17</strain>
    </source>
</reference>
<dbReference type="EMBL" id="UFAJ01000528">
    <property type="protein sequence ID" value="SSD60995.1"/>
    <property type="molecule type" value="Genomic_DNA"/>
</dbReference>
<evidence type="ECO:0000313" key="9">
    <source>
        <dbReference type="EMBL" id="SSD60995.1"/>
    </source>
</evidence>
<evidence type="ECO:0000256" key="1">
    <source>
        <dbReference type="ARBA" id="ARBA00005232"/>
    </source>
</evidence>
<dbReference type="Pfam" id="PF00755">
    <property type="entry name" value="Carn_acyltransf"/>
    <property type="match status" value="1"/>
</dbReference>
<comment type="similarity">
    <text evidence="1">Belongs to the carnitine/choline acetyltransferase family.</text>
</comment>
<dbReference type="GO" id="GO:0004092">
    <property type="term" value="F:carnitine O-acetyltransferase activity"/>
    <property type="evidence" value="ECO:0007669"/>
    <property type="project" value="TreeGrafter"/>
</dbReference>
<organism evidence="9 10">
    <name type="scientific">Saccharomycodes ludwigii</name>
    <dbReference type="NCBI Taxonomy" id="36035"/>
    <lineage>
        <taxon>Eukaryota</taxon>
        <taxon>Fungi</taxon>
        <taxon>Dikarya</taxon>
        <taxon>Ascomycota</taxon>
        <taxon>Saccharomycotina</taxon>
        <taxon>Saccharomycetes</taxon>
        <taxon>Saccharomycodales</taxon>
        <taxon>Saccharomycodaceae</taxon>
        <taxon>Saccharomycodes</taxon>
    </lineage>
</organism>
<evidence type="ECO:0000256" key="2">
    <source>
        <dbReference type="ARBA" id="ARBA00022448"/>
    </source>
</evidence>
<dbReference type="InterPro" id="IPR042231">
    <property type="entry name" value="Cho/carn_acyl_trans_2"/>
</dbReference>
<dbReference type="Proteomes" id="UP000262825">
    <property type="component" value="Unassembled WGS sequence"/>
</dbReference>
<gene>
    <name evidence="9" type="ORF">SCODWIG_02756</name>
</gene>
<dbReference type="AlphaFoldDB" id="A0A376B8K3"/>
<evidence type="ECO:0000256" key="4">
    <source>
        <dbReference type="ARBA" id="ARBA00022832"/>
    </source>
</evidence>
<name>A0A376B8K3_9ASCO</name>
<protein>
    <submittedName>
        <fullName evidence="9">Related to Carnitine O-acetyltransferase YAT2</fullName>
    </submittedName>
</protein>
<proteinExistence type="inferred from homology"/>
<keyword evidence="3 9" id="KW-0808">Transferase</keyword>
<dbReference type="InterPro" id="IPR000542">
    <property type="entry name" value="Carn_acyl_trans"/>
</dbReference>
<dbReference type="GO" id="GO:0005829">
    <property type="term" value="C:cytosol"/>
    <property type="evidence" value="ECO:0007669"/>
    <property type="project" value="TreeGrafter"/>
</dbReference>
<sequence>MPVAEKDIQLPKLPLPDIGITFDQVCESLKPLNYADGYYHHPLHPKKFQELQDTIKCFLESSASSKIQNCLSEFYKSEKCYLDRLYLDINNHNSTTESDNREDLLPRNPFLILQPDASNDNISQEERASILCLASLKFIVALRKGKLLPDKNMNMQPYFNIFGSTRAPIFESNEVEKFDLNKPFSEEDLEDYNHDQLISSDSETTGSQSPCESRDSFSSDTDDVFNRVNSSSKKHGITQKTFPRSNHILIISKGNYYTLPVLDIDTDEIIISSMSQLSKIFRDIIIESSSSIGTIHSTGVGCLTSYSFKNWRYSRKRLQKRYPEEMLKIDSALFVVVLDHCKYDEENRIKSIYYGSNEIDPVTGLQVGSCTSRWYDKLQLVVTKKAEAAVIWDSFGCDGSTVLRFVSDIYAESVMRLAREVNGQEFSLWPFVKLKTDISGNGFDNSPQVAAKIIDWSFSNVLNTHIHLSETKLTDIIHKNDIIYERIPFGANFARMLGVRPDSLIQIAIQIAYYVLYGKPVFTYEPVCTRNFNNSRSEFITIQNQQLLQLCQLWLTSKGSHAVNSNTDENEFLLAKFQDACVNHTEAILNARKGLGFEKHFQSIQILYKSHNNFNIHFSSQEKELCNRLFNNELLTPFTEPELICSNCGNRAMNAFGVTPAVSNGFGIGYIITPEYTNLTVISQFRQGSRLLCTLSSILSNIKELLNNSKSQQAAGFNQDFYELDNILKRDNSNAALPKLSTRNSDLLLWDYEGHVKSRNVSRVNSSTKLNYVSFTPSNSEKLQTGREIDYVSINSGDKQLPSPLSPLKKKKKNVIKSKFDINFDRGKVGTKVNSGFT</sequence>
<dbReference type="InterPro" id="IPR042572">
    <property type="entry name" value="Carn_acyl_trans_N"/>
</dbReference>
<evidence type="ECO:0000259" key="8">
    <source>
        <dbReference type="Pfam" id="PF00755"/>
    </source>
</evidence>
<keyword evidence="10" id="KW-1185">Reference proteome</keyword>
<evidence type="ECO:0000313" key="10">
    <source>
        <dbReference type="Proteomes" id="UP000262825"/>
    </source>
</evidence>
<dbReference type="Gene3D" id="3.30.559.10">
    <property type="entry name" value="Chloramphenicol acetyltransferase-like domain"/>
    <property type="match status" value="1"/>
</dbReference>
<dbReference type="Gene3D" id="1.10.275.20">
    <property type="entry name" value="Choline/Carnitine o-acyltransferase"/>
    <property type="match status" value="1"/>
</dbReference>
<dbReference type="GO" id="GO:0006631">
    <property type="term" value="P:fatty acid metabolic process"/>
    <property type="evidence" value="ECO:0007669"/>
    <property type="project" value="UniProtKB-KW"/>
</dbReference>
<dbReference type="InterPro" id="IPR039551">
    <property type="entry name" value="Cho/carn_acyl_trans"/>
</dbReference>
<evidence type="ECO:0000256" key="7">
    <source>
        <dbReference type="SAM" id="MobiDB-lite"/>
    </source>
</evidence>
<accession>A0A376B8K3</accession>
<feature type="region of interest" description="Disordered" evidence="7">
    <location>
        <begin position="199"/>
        <end position="220"/>
    </location>
</feature>
<dbReference type="VEuPathDB" id="FungiDB:SCODWIG_02756"/>
<dbReference type="Gene3D" id="3.30.559.70">
    <property type="entry name" value="Choline/Carnitine o-acyltransferase, domain 2"/>
    <property type="match status" value="2"/>
</dbReference>